<comment type="caution">
    <text evidence="1">The sequence shown here is derived from an EMBL/GenBank/DDBJ whole genome shotgun (WGS) entry which is preliminary data.</text>
</comment>
<dbReference type="EMBL" id="DACSEO010000286">
    <property type="protein sequence ID" value="HAT1685547.1"/>
    <property type="molecule type" value="Genomic_DNA"/>
</dbReference>
<dbReference type="AlphaFoldDB" id="A0AAN5RHA1"/>
<accession>A0AAN5RHA1</accession>
<evidence type="ECO:0000313" key="2">
    <source>
        <dbReference type="Proteomes" id="UP000856143"/>
    </source>
</evidence>
<proteinExistence type="predicted"/>
<evidence type="ECO:0000313" key="1">
    <source>
        <dbReference type="EMBL" id="HAT1685547.1"/>
    </source>
</evidence>
<sequence length="139" mass="15044">MYGELVLGANTSGSSGWMKLFINKQQVFYQQVNLNSGYPQVLTFGGSFAPTKADGYSLMVGDIYVAELDYNSDKTVTPQLLGNLALEPFTVESYSGDRHTNTKNQDIVTALNTLNPGNDMGVLAIKPVEQPASVTMNTP</sequence>
<reference evidence="1" key="2">
    <citation type="submission" date="2020-11" db="EMBL/GenBank/DDBJ databases">
        <authorList>
            <consortium name="NCBI Pathogen Detection Project"/>
        </authorList>
    </citation>
    <scope>NUCLEOTIDE SEQUENCE</scope>
    <source>
        <strain evidence="1">R404</strain>
    </source>
</reference>
<feature type="non-terminal residue" evidence="1">
    <location>
        <position position="139"/>
    </location>
</feature>
<dbReference type="Proteomes" id="UP000856143">
    <property type="component" value="Unassembled WGS sequence"/>
</dbReference>
<protein>
    <submittedName>
        <fullName evidence="1">Uncharacterized protein</fullName>
    </submittedName>
</protein>
<gene>
    <name evidence="1" type="ORF">I8Y21_006423</name>
</gene>
<organism evidence="1 2">
    <name type="scientific">Klebsiella oxytoca</name>
    <dbReference type="NCBI Taxonomy" id="571"/>
    <lineage>
        <taxon>Bacteria</taxon>
        <taxon>Pseudomonadati</taxon>
        <taxon>Pseudomonadota</taxon>
        <taxon>Gammaproteobacteria</taxon>
        <taxon>Enterobacterales</taxon>
        <taxon>Enterobacteriaceae</taxon>
        <taxon>Klebsiella/Raoultella group</taxon>
        <taxon>Klebsiella</taxon>
    </lineage>
</organism>
<name>A0AAN5RHA1_KLEOX</name>
<reference evidence="1" key="1">
    <citation type="journal article" date="2018" name="Genome Biol.">
        <title>SKESA: strategic k-mer extension for scrupulous assemblies.</title>
        <authorList>
            <person name="Souvorov A."/>
            <person name="Agarwala R."/>
            <person name="Lipman D.J."/>
        </authorList>
    </citation>
    <scope>NUCLEOTIDE SEQUENCE</scope>
    <source>
        <strain evidence="1">R404</strain>
    </source>
</reference>